<reference evidence="4" key="1">
    <citation type="submission" date="2016-10" db="EMBL/GenBank/DDBJ databases">
        <authorList>
            <person name="Varghese N."/>
            <person name="Submissions S."/>
        </authorList>
    </citation>
    <scope>NUCLEOTIDE SEQUENCE [LARGE SCALE GENOMIC DNA]</scope>
    <source>
        <strain evidence="4">DSM 23515</strain>
    </source>
</reference>
<dbReference type="Pfam" id="PF21167">
    <property type="entry name" value="DUF6851"/>
    <property type="match status" value="1"/>
</dbReference>
<feature type="domain" description="Vanadium-dependent haloperoxidase NapH1-like second helical-bundle" evidence="2">
    <location>
        <begin position="326"/>
        <end position="491"/>
    </location>
</feature>
<dbReference type="InterPro" id="IPR049283">
    <property type="entry name" value="DUF6851"/>
</dbReference>
<dbReference type="Gene3D" id="1.10.606.20">
    <property type="match status" value="1"/>
</dbReference>
<feature type="domain" description="DUF6851" evidence="1">
    <location>
        <begin position="76"/>
        <end position="213"/>
    </location>
</feature>
<dbReference type="PANTHER" id="PTHR34599">
    <property type="entry name" value="PEROXIDASE-RELATED"/>
    <property type="match status" value="1"/>
</dbReference>
<dbReference type="Pfam" id="PF22778">
    <property type="entry name" value="VCPO_2nd"/>
    <property type="match status" value="1"/>
</dbReference>
<organism evidence="3 4">
    <name type="scientific">Salegentibacter agarivorans</name>
    <dbReference type="NCBI Taxonomy" id="345907"/>
    <lineage>
        <taxon>Bacteria</taxon>
        <taxon>Pseudomonadati</taxon>
        <taxon>Bacteroidota</taxon>
        <taxon>Flavobacteriia</taxon>
        <taxon>Flavobacteriales</taxon>
        <taxon>Flavobacteriaceae</taxon>
        <taxon>Salegentibacter</taxon>
    </lineage>
</organism>
<evidence type="ECO:0000259" key="1">
    <source>
        <dbReference type="Pfam" id="PF21167"/>
    </source>
</evidence>
<proteinExistence type="predicted"/>
<dbReference type="InterPro" id="IPR055161">
    <property type="entry name" value="NapH1-like_2nd"/>
</dbReference>
<accession>A0A1I2KTC2</accession>
<dbReference type="SUPFAM" id="SSF48317">
    <property type="entry name" value="Acid phosphatase/Vanadium-dependent haloperoxidase"/>
    <property type="match status" value="1"/>
</dbReference>
<dbReference type="PANTHER" id="PTHR34599:SF2">
    <property type="entry name" value="TRAF-TYPE DOMAIN-CONTAINING PROTEIN"/>
    <property type="match status" value="1"/>
</dbReference>
<evidence type="ECO:0000313" key="4">
    <source>
        <dbReference type="Proteomes" id="UP000199116"/>
    </source>
</evidence>
<sequence length="504" mass="56874">MWGFITLLFLNFQGGMEVTTTSPPTTDNKIEVITPNEKLGENNLAYKWGKLALEATAKDTDRFNPRPTISSRFLGLIFTAVFDAWSRYDDKAIPVYMQGVERRPLQEQNLKNKEIAISYAAFRTMNEYYFTDESMFREFMVELGLDPDDTSLDPNTAVGIGNLAAKAVIEARHNDGANQYGEEEGSNGKAYFDYMGYKPVNSADENIDLNRWQSKYFSDGKGGQFVPKCLTPYWHKVEPVGLQSADQFRPGPPPMVGSKQLEEEVKEVVELQANLTDEQRALVEFMRDGPQSVQQAGHWLKFAQEVSVRDQHNLDKDVKMYFYNQITAMDAFIACWDSKMYYDYARPYALVHEFFKDEDIYGWGGPEKGMVEMKGQDWRPYSPSTFLCPPFPGYVSGHSAISGACGEALKLFTGSDEFGSEVTLTPGILTEPNRLGKEVTLEFPTFSEAAEMAGLSRVLGGYHIQADNIEGLKLGRKVARENWIFFKKHIGEPVISNHTSLSNN</sequence>
<dbReference type="Proteomes" id="UP000199116">
    <property type="component" value="Unassembled WGS sequence"/>
</dbReference>
<keyword evidence="4" id="KW-1185">Reference proteome</keyword>
<dbReference type="AlphaFoldDB" id="A0A1I2KTC2"/>
<name>A0A1I2KTC2_9FLAO</name>
<dbReference type="InterPro" id="IPR052559">
    <property type="entry name" value="V-haloperoxidase"/>
</dbReference>
<evidence type="ECO:0000259" key="2">
    <source>
        <dbReference type="Pfam" id="PF22778"/>
    </source>
</evidence>
<dbReference type="CDD" id="cd03398">
    <property type="entry name" value="PAP2_haloperoxidase"/>
    <property type="match status" value="1"/>
</dbReference>
<protein>
    <submittedName>
        <fullName evidence="3">PAP2 superfamily protein</fullName>
    </submittedName>
</protein>
<evidence type="ECO:0000313" key="3">
    <source>
        <dbReference type="EMBL" id="SFF69510.1"/>
    </source>
</evidence>
<dbReference type="EMBL" id="FOOH01000005">
    <property type="protein sequence ID" value="SFF69510.1"/>
    <property type="molecule type" value="Genomic_DNA"/>
</dbReference>
<dbReference type="InterPro" id="IPR036938">
    <property type="entry name" value="PAP2/HPO_sf"/>
</dbReference>
<gene>
    <name evidence="3" type="ORF">SAMN04488033_10514</name>
</gene>